<comment type="caution">
    <text evidence="2">The sequence shown here is derived from an EMBL/GenBank/DDBJ whole genome shotgun (WGS) entry which is preliminary data.</text>
</comment>
<proteinExistence type="predicted"/>
<dbReference type="SMART" id="SM01198">
    <property type="entry name" value="FBA"/>
    <property type="match status" value="1"/>
</dbReference>
<accession>A0AAW1RLC2</accession>
<protein>
    <recommendedName>
        <fullName evidence="1">FBA domain-containing protein</fullName>
    </recommendedName>
</protein>
<dbReference type="EMBL" id="JALJOS010000009">
    <property type="protein sequence ID" value="KAK9834721.1"/>
    <property type="molecule type" value="Genomic_DNA"/>
</dbReference>
<evidence type="ECO:0000259" key="1">
    <source>
        <dbReference type="PROSITE" id="PS51114"/>
    </source>
</evidence>
<dbReference type="InterPro" id="IPR008979">
    <property type="entry name" value="Galactose-bd-like_sf"/>
</dbReference>
<dbReference type="Proteomes" id="UP001438707">
    <property type="component" value="Unassembled WGS sequence"/>
</dbReference>
<organism evidence="2 3">
    <name type="scientific">Apatococcus lobatus</name>
    <dbReference type="NCBI Taxonomy" id="904363"/>
    <lineage>
        <taxon>Eukaryota</taxon>
        <taxon>Viridiplantae</taxon>
        <taxon>Chlorophyta</taxon>
        <taxon>core chlorophytes</taxon>
        <taxon>Trebouxiophyceae</taxon>
        <taxon>Chlorellales</taxon>
        <taxon>Chlorellaceae</taxon>
        <taxon>Apatococcus</taxon>
    </lineage>
</organism>
<dbReference type="AlphaFoldDB" id="A0AAW1RLC2"/>
<dbReference type="SUPFAM" id="SSF49785">
    <property type="entry name" value="Galactose-binding domain-like"/>
    <property type="match status" value="1"/>
</dbReference>
<name>A0AAW1RLC2_9CHLO</name>
<dbReference type="PROSITE" id="PS51114">
    <property type="entry name" value="FBA"/>
    <property type="match status" value="1"/>
</dbReference>
<feature type="domain" description="FBA" evidence="1">
    <location>
        <begin position="19"/>
        <end position="230"/>
    </location>
</feature>
<evidence type="ECO:0000313" key="3">
    <source>
        <dbReference type="Proteomes" id="UP001438707"/>
    </source>
</evidence>
<evidence type="ECO:0000313" key="2">
    <source>
        <dbReference type="EMBL" id="KAK9834721.1"/>
    </source>
</evidence>
<sequence length="266" mass="29216">MSEGGICLLRSFKGRWALPQLYMVLHDSNLLKAMKKPLNLSAGDWAHSPGSDWQLEHQGGIGMTHSLPVEIHPSHAVLASSYQMCEAKMTVDLRQAFVQAGLGPETAEAVLDTRPALHFSIWGGQRFDCGALGAITLKLGHTAAEAEGAPAQFIPDGVTTLQPAAYWAQDNVASIEFQGEHGKWRKYVCIIEALPAGTRFVRIIIRGRDLQFWRGQYGMKFANPCLTWSPANHSAEHCICSTDCHQTVFAKSRSETFSKIWPAEGA</sequence>
<reference evidence="2 3" key="1">
    <citation type="journal article" date="2024" name="Nat. Commun.">
        <title>Phylogenomics reveals the evolutionary origins of lichenization in chlorophyte algae.</title>
        <authorList>
            <person name="Puginier C."/>
            <person name="Libourel C."/>
            <person name="Otte J."/>
            <person name="Skaloud P."/>
            <person name="Haon M."/>
            <person name="Grisel S."/>
            <person name="Petersen M."/>
            <person name="Berrin J.G."/>
            <person name="Delaux P.M."/>
            <person name="Dal Grande F."/>
            <person name="Keller J."/>
        </authorList>
    </citation>
    <scope>NUCLEOTIDE SEQUENCE [LARGE SCALE GENOMIC DNA]</scope>
    <source>
        <strain evidence="2 3">SAG 2145</strain>
    </source>
</reference>
<dbReference type="InterPro" id="IPR007397">
    <property type="entry name" value="F-box-assoc_dom"/>
</dbReference>
<dbReference type="Gene3D" id="2.60.120.260">
    <property type="entry name" value="Galactose-binding domain-like"/>
    <property type="match status" value="1"/>
</dbReference>
<gene>
    <name evidence="2" type="ORF">WJX74_008593</name>
</gene>
<keyword evidence="3" id="KW-1185">Reference proteome</keyword>